<evidence type="ECO:0000256" key="1">
    <source>
        <dbReference type="ARBA" id="ARBA00004496"/>
    </source>
</evidence>
<organism evidence="11 12">
    <name type="scientific">Anser cygnoides</name>
    <name type="common">Swan goose</name>
    <dbReference type="NCBI Taxonomy" id="8845"/>
    <lineage>
        <taxon>Eukaryota</taxon>
        <taxon>Metazoa</taxon>
        <taxon>Chordata</taxon>
        <taxon>Craniata</taxon>
        <taxon>Vertebrata</taxon>
        <taxon>Euteleostomi</taxon>
        <taxon>Archelosauria</taxon>
        <taxon>Archosauria</taxon>
        <taxon>Dinosauria</taxon>
        <taxon>Saurischia</taxon>
        <taxon>Theropoda</taxon>
        <taxon>Coelurosauria</taxon>
        <taxon>Aves</taxon>
        <taxon>Neognathae</taxon>
        <taxon>Galloanserae</taxon>
        <taxon>Anseriformes</taxon>
        <taxon>Anatidae</taxon>
        <taxon>Anserinae</taxon>
        <taxon>Anser</taxon>
    </lineage>
</organism>
<dbReference type="InterPro" id="IPR035892">
    <property type="entry name" value="C2_domain_sf"/>
</dbReference>
<evidence type="ECO:0000256" key="5">
    <source>
        <dbReference type="ARBA" id="ARBA00022658"/>
    </source>
</evidence>
<keyword evidence="12" id="KW-1185">Reference proteome</keyword>
<dbReference type="InterPro" id="IPR042455">
    <property type="entry name" value="DOCK_N_sub1"/>
</dbReference>
<dbReference type="FunFam" id="2.60.40.150:FF:000044">
    <property type="entry name" value="dedicator of cytokinesis protein 1"/>
    <property type="match status" value="1"/>
</dbReference>
<dbReference type="GO" id="GO:0007264">
    <property type="term" value="P:small GTPase-mediated signal transduction"/>
    <property type="evidence" value="ECO:0007669"/>
    <property type="project" value="InterPro"/>
</dbReference>
<dbReference type="InterPro" id="IPR056372">
    <property type="entry name" value="TPR_DOCK"/>
</dbReference>
<sequence>MAPWLPTKEEKYGVAVWNFPSTNEHHLPLQVGETVHILQASEGWYRGYSLRNRAARGIFPASLIHLKGAVVERRGAEECVVPAEMPMVQEITTTLREWATIWKQLYVGDPLMERRSQLLSGTLPKDELLQLKKEVTSKIDYGNKILALDLVVRDEDENILDPDRTSVISLFQAHKKAAQTITQRIQEETCPQQSELGCSARLAASPSHNLYLCVRNFVCNIGEEAQLFMALYDPGEQRMISENYVIRWASTGVPQDIELLNNLKAIFTDLGSKDLKRERLFLVCQIIRVGRMDLRETLSRKLSTGLRRPFGISVMDITDISKGKCESDEDKQHFIPVAAAENDFLHNMIRKAVEGKDINHKGQGFWVSLKMLWGDLSQVRKDHPHLVDRSTVVARKLGYPEVIMPGDVRNDIYLTLVQGEFDKGNKKTQKNVEVTVCVCDESGNVVQNVIYHGAGDKPASEYRSVVYYQQRHQRWMETVKIAVPIEDVHKSHLRFTFKHRSSSDSKDKSEKIFSMAFVKLMRPDGTTLRDGEHDLLLYKVPAERLEDAGSYLALPSTRNLPEPKLLLGSSFRVGGGASGLTVSARDSFQISTLVCSTKLTQNVNLLGLLKWRSKPSLLAENLQKLMNVDGGEVIKFLQDTLDALFSIMMENADTDVYDTLVFDALVFIVGLVADRKFHHFNAVLEAYIRQHFSATLAYKKLISVLTQYMEQASRGEPCEPLMRTFKALEYIFKFIVRSRHLFAQAAHGARSVAWPSAARGDQTGPCPCHRRPPPLPRYFGSMGAGVRTPPAPRPLLPTECREVLLRTAVPILQELIEKGEEEDACIELLSNILEVLYKAQKVKPGFSAGPYSPSRIHLGNHLMEHIGVGLSTKCSPDISSLRQDFLMETFILFKDLIGKTVYPSDWMVMNMVQNREFLRAINQFATTLTEMFLSSSSFELQLWNNYFHLAVAFLTQDSLQLENFSQAKRTSILAKYGDMRAKIGAAIRDMWYNLGHRKIEFIPGMVGPILEMTLVPELELRKSTIPIFFDMMLCEYQLTASFSRFEDEILRKLDSEVEGGRGDEQYKQLFESILLSCCRGHPELAKPGENFVALVTGLLERLLDYRAVMNDENKTYSMSCTVNLLNFYKEIDRQAMYIRYLYKLKDLHISYENYTEGAYTLLLHARLLKVRHGGRGPGAATLHTQRQLKEALYNQIINYFDQGKMWEEAIHICKELAEQYESEIFDYEMLSEILREAKFYEKILKVLRPSPDYFAVGYYGQGFPTFLRVSLLAAALSLGCSAATYCALPTASSAQQLWPFQGIVPASRAPELSLLLTRMAATNWSLWPGPGGEIRLPRDVVESPSLEKFKAHLDAYLGNLL</sequence>
<dbReference type="CDD" id="cd11872">
    <property type="entry name" value="SH3_DOCK_AB"/>
    <property type="match status" value="1"/>
</dbReference>
<evidence type="ECO:0000259" key="10">
    <source>
        <dbReference type="PROSITE" id="PS51651"/>
    </source>
</evidence>
<evidence type="ECO:0000256" key="6">
    <source>
        <dbReference type="PROSITE-ProRule" id="PRU00192"/>
    </source>
</evidence>
<feature type="domain" description="C2 DOCK-type" evidence="9">
    <location>
        <begin position="409"/>
        <end position="595"/>
    </location>
</feature>
<dbReference type="Pfam" id="PF16172">
    <property type="entry name" value="DOCK_N"/>
    <property type="match status" value="1"/>
</dbReference>
<evidence type="ECO:0000256" key="2">
    <source>
        <dbReference type="ARBA" id="ARBA00022443"/>
    </source>
</evidence>
<comment type="subcellular location">
    <subcellularLocation>
        <location evidence="1">Cytoplasm</location>
    </subcellularLocation>
</comment>
<evidence type="ECO:0000256" key="3">
    <source>
        <dbReference type="ARBA" id="ARBA00022490"/>
    </source>
</evidence>
<dbReference type="InterPro" id="IPR027357">
    <property type="entry name" value="DOCKER_dom"/>
</dbReference>
<dbReference type="SMART" id="SM00326">
    <property type="entry name" value="SH3"/>
    <property type="match status" value="1"/>
</dbReference>
<accession>A0A8B9EEG7</accession>
<dbReference type="PROSITE" id="PS51650">
    <property type="entry name" value="C2_DOCK"/>
    <property type="match status" value="1"/>
</dbReference>
<dbReference type="InterPro" id="IPR043161">
    <property type="entry name" value="DOCK_C_lobe_A"/>
</dbReference>
<dbReference type="Pfam" id="PF06920">
    <property type="entry name" value="DHR-2_Lobe_A"/>
    <property type="match status" value="1"/>
</dbReference>
<evidence type="ECO:0000313" key="12">
    <source>
        <dbReference type="Proteomes" id="UP000694521"/>
    </source>
</evidence>
<keyword evidence="2 6" id="KW-0728">SH3 domain</keyword>
<feature type="domain" description="SH3" evidence="8">
    <location>
        <begin position="8"/>
        <end position="69"/>
    </location>
</feature>
<dbReference type="Gene3D" id="1.25.40.410">
    <property type="match status" value="1"/>
</dbReference>
<comment type="similarity">
    <text evidence="7">Belongs to the DOCK family.</text>
</comment>
<dbReference type="Pfam" id="PF07653">
    <property type="entry name" value="SH3_2"/>
    <property type="match status" value="1"/>
</dbReference>
<dbReference type="PANTHER" id="PTHR45653">
    <property type="entry name" value="DEDICATOR OF CYTOKINESIS"/>
    <property type="match status" value="1"/>
</dbReference>
<dbReference type="GO" id="GO:0031267">
    <property type="term" value="F:small GTPase binding"/>
    <property type="evidence" value="ECO:0007669"/>
    <property type="project" value="TreeGrafter"/>
</dbReference>
<dbReference type="Pfam" id="PF23554">
    <property type="entry name" value="TPR_DOCK"/>
    <property type="match status" value="2"/>
</dbReference>
<evidence type="ECO:0000259" key="8">
    <source>
        <dbReference type="PROSITE" id="PS50002"/>
    </source>
</evidence>
<dbReference type="InterPro" id="IPR026791">
    <property type="entry name" value="DOCK"/>
</dbReference>
<dbReference type="Gene3D" id="2.60.40.150">
    <property type="entry name" value="C2 domain"/>
    <property type="match status" value="1"/>
</dbReference>
<dbReference type="GO" id="GO:0007520">
    <property type="term" value="P:myoblast fusion"/>
    <property type="evidence" value="ECO:0007669"/>
    <property type="project" value="TreeGrafter"/>
</dbReference>
<reference evidence="11" key="2">
    <citation type="submission" date="2025-09" db="UniProtKB">
        <authorList>
            <consortium name="Ensembl"/>
        </authorList>
    </citation>
    <scope>IDENTIFICATION</scope>
</reference>
<dbReference type="InterPro" id="IPR046769">
    <property type="entry name" value="DOCKER_Lobe_A"/>
</dbReference>
<evidence type="ECO:0000259" key="9">
    <source>
        <dbReference type="PROSITE" id="PS51650"/>
    </source>
</evidence>
<evidence type="ECO:0000313" key="11">
    <source>
        <dbReference type="Ensembl" id="ENSACDP00005019693.1"/>
    </source>
</evidence>
<dbReference type="InterPro" id="IPR001452">
    <property type="entry name" value="SH3_domain"/>
</dbReference>
<dbReference type="InterPro" id="IPR032376">
    <property type="entry name" value="DOCK_N"/>
</dbReference>
<evidence type="ECO:0008006" key="13">
    <source>
        <dbReference type="Google" id="ProtNLM"/>
    </source>
</evidence>
<dbReference type="InterPro" id="IPR036028">
    <property type="entry name" value="SH3-like_dom_sf"/>
</dbReference>
<dbReference type="Gene3D" id="1.20.1270.350">
    <property type="entry name" value="Dedicator of cytokinesis N-terminal subdomain"/>
    <property type="match status" value="1"/>
</dbReference>
<dbReference type="Pfam" id="PF14429">
    <property type="entry name" value="DOCK-C2"/>
    <property type="match status" value="1"/>
</dbReference>
<dbReference type="InterPro" id="IPR027007">
    <property type="entry name" value="C2_DOCK-type_domain"/>
</dbReference>
<name>A0A8B9EEG7_ANSCY</name>
<keyword evidence="4" id="KW-0597">Phosphoprotein</keyword>
<evidence type="ECO:0000256" key="7">
    <source>
        <dbReference type="PROSITE-ProRule" id="PRU00983"/>
    </source>
</evidence>
<protein>
    <recommendedName>
        <fullName evidence="13">Dedicator of cytokinesis protein 2</fullName>
    </recommendedName>
</protein>
<evidence type="ECO:0000256" key="4">
    <source>
        <dbReference type="ARBA" id="ARBA00022553"/>
    </source>
</evidence>
<proteinExistence type="inferred from homology"/>
<dbReference type="SUPFAM" id="SSF50044">
    <property type="entry name" value="SH3-domain"/>
    <property type="match status" value="1"/>
</dbReference>
<reference evidence="11" key="1">
    <citation type="submission" date="2025-08" db="UniProtKB">
        <authorList>
            <consortium name="Ensembl"/>
        </authorList>
    </citation>
    <scope>IDENTIFICATION</scope>
</reference>
<feature type="domain" description="DOCKER" evidence="10">
    <location>
        <begin position="1128"/>
        <end position="1361"/>
    </location>
</feature>
<dbReference type="GO" id="GO:0005886">
    <property type="term" value="C:plasma membrane"/>
    <property type="evidence" value="ECO:0007669"/>
    <property type="project" value="TreeGrafter"/>
</dbReference>
<dbReference type="Gene3D" id="2.30.30.40">
    <property type="entry name" value="SH3 Domains"/>
    <property type="match status" value="1"/>
</dbReference>
<keyword evidence="3" id="KW-0963">Cytoplasm</keyword>
<dbReference type="Proteomes" id="UP000694521">
    <property type="component" value="Unplaced"/>
</dbReference>
<dbReference type="PROSITE" id="PS51651">
    <property type="entry name" value="DOCKER"/>
    <property type="match status" value="1"/>
</dbReference>
<dbReference type="PANTHER" id="PTHR45653:SF6">
    <property type="entry name" value="DEDICATOR OF CYTOKINESIS PROTEIN 2"/>
    <property type="match status" value="1"/>
</dbReference>
<dbReference type="GO" id="GO:0016477">
    <property type="term" value="P:cell migration"/>
    <property type="evidence" value="ECO:0007669"/>
    <property type="project" value="TreeGrafter"/>
</dbReference>
<keyword evidence="5" id="KW-0344">Guanine-nucleotide releasing factor</keyword>
<dbReference type="GO" id="GO:0005737">
    <property type="term" value="C:cytoplasm"/>
    <property type="evidence" value="ECO:0007669"/>
    <property type="project" value="UniProtKB-SubCell"/>
</dbReference>
<dbReference type="PROSITE" id="PS50002">
    <property type="entry name" value="SH3"/>
    <property type="match status" value="1"/>
</dbReference>
<dbReference type="GO" id="GO:0005085">
    <property type="term" value="F:guanyl-nucleotide exchange factor activity"/>
    <property type="evidence" value="ECO:0007669"/>
    <property type="project" value="UniProtKB-KW"/>
</dbReference>
<dbReference type="Ensembl" id="ENSACDT00005023548.1">
    <property type="protein sequence ID" value="ENSACDP00005019693.1"/>
    <property type="gene ID" value="ENSACDG00005013655.1"/>
</dbReference>